<evidence type="ECO:0000256" key="2">
    <source>
        <dbReference type="ARBA" id="ARBA00022679"/>
    </source>
</evidence>
<dbReference type="GO" id="GO:0009443">
    <property type="term" value="P:pyridoxal 5'-phosphate salvage"/>
    <property type="evidence" value="ECO:0007669"/>
    <property type="project" value="InterPro"/>
</dbReference>
<dbReference type="CDD" id="cd01173">
    <property type="entry name" value="pyridoxal_pyridoxamine_kinase"/>
    <property type="match status" value="1"/>
</dbReference>
<evidence type="ECO:0000313" key="8">
    <source>
        <dbReference type="Proteomes" id="UP001199319"/>
    </source>
</evidence>
<evidence type="ECO:0000256" key="4">
    <source>
        <dbReference type="ARBA" id="ARBA00022777"/>
    </source>
</evidence>
<gene>
    <name evidence="7" type="ORF">LKD37_03265</name>
</gene>
<dbReference type="PANTHER" id="PTHR10534">
    <property type="entry name" value="PYRIDOXAL KINASE"/>
    <property type="match status" value="1"/>
</dbReference>
<evidence type="ECO:0000256" key="5">
    <source>
        <dbReference type="ARBA" id="ARBA00022840"/>
    </source>
</evidence>
<dbReference type="AlphaFoldDB" id="A0AAE3ACB3"/>
<protein>
    <recommendedName>
        <fullName evidence="1">pyridoxal kinase</fullName>
        <ecNumber evidence="1">2.7.1.35</ecNumber>
    </recommendedName>
</protein>
<dbReference type="InterPro" id="IPR013749">
    <property type="entry name" value="PM/HMP-P_kinase-1"/>
</dbReference>
<keyword evidence="3" id="KW-0547">Nucleotide-binding</keyword>
<evidence type="ECO:0000313" key="7">
    <source>
        <dbReference type="EMBL" id="MCC2128549.1"/>
    </source>
</evidence>
<evidence type="ECO:0000256" key="3">
    <source>
        <dbReference type="ARBA" id="ARBA00022741"/>
    </source>
</evidence>
<dbReference type="Pfam" id="PF08543">
    <property type="entry name" value="Phos_pyr_kin"/>
    <property type="match status" value="1"/>
</dbReference>
<accession>A0AAE3ACB3</accession>
<comment type="caution">
    <text evidence="7">The sequence shown here is derived from an EMBL/GenBank/DDBJ whole genome shotgun (WGS) entry which is preliminary data.</text>
</comment>
<sequence length="277" mass="30254">MKRIASIQDISCLGRCSLTVALPVISAMAVECAIVPTAVLSTHTMFPGFISRDLSDQLLPIARHWKSQNVTLDAICTGYLASPRQTEEVCDFFDLLAGPDTLLFVDPAMADGGRLYSGFGPDFPAYMRRVVSRAHVAVPNVTEACLLTDTPYRETEDLSWWRDLLRRVGDLGPRCPVLTGVPFGPDRLGVMALDPESGGIFQYHTPRVHDHFHGTGDIFSAACAGAMVRGKGLPDALRLAADFTLACIQATQRDPNAPWYGVEFEKALHLLPGLLER</sequence>
<dbReference type="PANTHER" id="PTHR10534:SF2">
    <property type="entry name" value="PYRIDOXAL KINASE"/>
    <property type="match status" value="1"/>
</dbReference>
<dbReference type="GO" id="GO:0005524">
    <property type="term" value="F:ATP binding"/>
    <property type="evidence" value="ECO:0007669"/>
    <property type="project" value="UniProtKB-KW"/>
</dbReference>
<dbReference type="Gene3D" id="3.40.1190.20">
    <property type="match status" value="1"/>
</dbReference>
<dbReference type="EMBL" id="JAJEPW010000006">
    <property type="protein sequence ID" value="MCC2128549.1"/>
    <property type="molecule type" value="Genomic_DNA"/>
</dbReference>
<keyword evidence="2 7" id="KW-0808">Transferase</keyword>
<keyword evidence="5" id="KW-0067">ATP-binding</keyword>
<dbReference type="NCBIfam" id="NF005491">
    <property type="entry name" value="PRK07105.1"/>
    <property type="match status" value="1"/>
</dbReference>
<proteinExistence type="predicted"/>
<dbReference type="EC" id="2.7.1.35" evidence="1"/>
<feature type="domain" description="Pyridoxamine kinase/Phosphomethylpyrimidine kinase" evidence="6">
    <location>
        <begin position="67"/>
        <end position="250"/>
    </location>
</feature>
<reference evidence="7" key="1">
    <citation type="submission" date="2021-10" db="EMBL/GenBank/DDBJ databases">
        <title>Anaerobic single-cell dispensing facilitates the cultivation of human gut bacteria.</title>
        <authorList>
            <person name="Afrizal A."/>
        </authorList>
    </citation>
    <scope>NUCLEOTIDE SEQUENCE</scope>
    <source>
        <strain evidence="7">CLA-AA-H272</strain>
    </source>
</reference>
<evidence type="ECO:0000256" key="1">
    <source>
        <dbReference type="ARBA" id="ARBA00012104"/>
    </source>
</evidence>
<dbReference type="SUPFAM" id="SSF53613">
    <property type="entry name" value="Ribokinase-like"/>
    <property type="match status" value="1"/>
</dbReference>
<dbReference type="GO" id="GO:0008478">
    <property type="term" value="F:pyridoxal kinase activity"/>
    <property type="evidence" value="ECO:0007669"/>
    <property type="project" value="UniProtKB-EC"/>
</dbReference>
<keyword evidence="8" id="KW-1185">Reference proteome</keyword>
<dbReference type="Proteomes" id="UP001199319">
    <property type="component" value="Unassembled WGS sequence"/>
</dbReference>
<organism evidence="7 8">
    <name type="scientific">Brotocaccenecus cirricatena</name>
    <dbReference type="NCBI Taxonomy" id="3064195"/>
    <lineage>
        <taxon>Bacteria</taxon>
        <taxon>Bacillati</taxon>
        <taxon>Bacillota</taxon>
        <taxon>Clostridia</taxon>
        <taxon>Eubacteriales</taxon>
        <taxon>Oscillospiraceae</taxon>
        <taxon>Brotocaccenecus</taxon>
    </lineage>
</organism>
<evidence type="ECO:0000259" key="6">
    <source>
        <dbReference type="Pfam" id="PF08543"/>
    </source>
</evidence>
<dbReference type="RefSeq" id="WP_302927910.1">
    <property type="nucleotide sequence ID" value="NZ_JAJEPW010000006.1"/>
</dbReference>
<name>A0AAE3ACB3_9FIRM</name>
<dbReference type="InterPro" id="IPR004625">
    <property type="entry name" value="PyrdxlKinase"/>
</dbReference>
<dbReference type="InterPro" id="IPR029056">
    <property type="entry name" value="Ribokinase-like"/>
</dbReference>
<keyword evidence="4 7" id="KW-0418">Kinase</keyword>
<dbReference type="GO" id="GO:0005829">
    <property type="term" value="C:cytosol"/>
    <property type="evidence" value="ECO:0007669"/>
    <property type="project" value="TreeGrafter"/>
</dbReference>